<dbReference type="AlphaFoldDB" id="A0A1N7RIA8"/>
<dbReference type="Gene3D" id="2.40.128.420">
    <property type="match status" value="1"/>
</dbReference>
<organism evidence="4 5">
    <name type="scientific">Filimonas lacunae</name>
    <dbReference type="NCBI Taxonomy" id="477680"/>
    <lineage>
        <taxon>Bacteria</taxon>
        <taxon>Pseudomonadati</taxon>
        <taxon>Bacteroidota</taxon>
        <taxon>Chitinophagia</taxon>
        <taxon>Chitinophagales</taxon>
        <taxon>Chitinophagaceae</taxon>
        <taxon>Filimonas</taxon>
    </lineage>
</organism>
<sequence length="348" mass="38182">MNMYKTFAWLAVAAGALAGCNKNQDVTQPDFVYQTVYFSTQFPARTVVLGEDLIVDNSLDNEHKVSIKATLGGTRDNQKNVTIDFDVDASLLNNLYYSAAGAKVQAMPANYYTLASNKINITPGNILGGVEVQLTDAFFADPLSLTNTYAIPLLMKDVQGADSILRGTASVANPNRCIDGNWVVKPRDFVIYTVKFVNPWHGNYLRRGVDVITGKPGNSALDGTFSRRKQYVEQDEVKSTTTKSLSSVELPLVFKNTAGQNVNMNVLLSFDAKNENCIISASGSGYTATGTGKFVKKGEKNSWGAKDRDALYLEYTIDHPLMQIVSKDTLVMRDRGIVPEYLTPVVKQ</sequence>
<evidence type="ECO:0000313" key="4">
    <source>
        <dbReference type="EMBL" id="SIT34397.1"/>
    </source>
</evidence>
<dbReference type="Pfam" id="PF08522">
    <property type="entry name" value="BT_3987-like_N"/>
    <property type="match status" value="1"/>
</dbReference>
<evidence type="ECO:0000313" key="5">
    <source>
        <dbReference type="Proteomes" id="UP000186917"/>
    </source>
</evidence>
<feature type="chain" id="PRO_5009944163" description="DUF1735 domain-containing protein" evidence="1">
    <location>
        <begin position="19"/>
        <end position="348"/>
    </location>
</feature>
<dbReference type="EMBL" id="FTOR01000016">
    <property type="protein sequence ID" value="SIT34397.1"/>
    <property type="molecule type" value="Genomic_DNA"/>
</dbReference>
<accession>A0A1N7RIA8</accession>
<dbReference type="Pfam" id="PF18620">
    <property type="entry name" value="DUF5627"/>
    <property type="match status" value="1"/>
</dbReference>
<evidence type="ECO:0000259" key="2">
    <source>
        <dbReference type="Pfam" id="PF08522"/>
    </source>
</evidence>
<proteinExistence type="predicted"/>
<feature type="domain" description="DUF5627" evidence="3">
    <location>
        <begin position="199"/>
        <end position="336"/>
    </location>
</feature>
<feature type="domain" description="BT-3987-like N-terminal" evidence="2">
    <location>
        <begin position="34"/>
        <end position="161"/>
    </location>
</feature>
<evidence type="ECO:0000259" key="3">
    <source>
        <dbReference type="Pfam" id="PF18620"/>
    </source>
</evidence>
<dbReference type="Proteomes" id="UP000186917">
    <property type="component" value="Unassembled WGS sequence"/>
</dbReference>
<feature type="signal peptide" evidence="1">
    <location>
        <begin position="1"/>
        <end position="18"/>
    </location>
</feature>
<gene>
    <name evidence="4" type="ORF">SAMN05421788_11635</name>
</gene>
<dbReference type="InterPro" id="IPR040580">
    <property type="entry name" value="DUF5627"/>
</dbReference>
<keyword evidence="5" id="KW-1185">Reference proteome</keyword>
<dbReference type="RefSeq" id="WP_197705893.1">
    <property type="nucleotide sequence ID" value="NZ_AP017422.1"/>
</dbReference>
<keyword evidence="1" id="KW-0732">Signal</keyword>
<dbReference type="PROSITE" id="PS51257">
    <property type="entry name" value="PROKAR_LIPOPROTEIN"/>
    <property type="match status" value="1"/>
</dbReference>
<dbReference type="Gene3D" id="2.60.40.1740">
    <property type="entry name" value="hypothetical protein (bacova_03559)"/>
    <property type="match status" value="1"/>
</dbReference>
<reference evidence="5" key="1">
    <citation type="submission" date="2017-01" db="EMBL/GenBank/DDBJ databases">
        <authorList>
            <person name="Varghese N."/>
            <person name="Submissions S."/>
        </authorList>
    </citation>
    <scope>NUCLEOTIDE SEQUENCE [LARGE SCALE GENOMIC DNA]</scope>
    <source>
        <strain evidence="5">DSM 21054</strain>
    </source>
</reference>
<evidence type="ECO:0008006" key="6">
    <source>
        <dbReference type="Google" id="ProtNLM"/>
    </source>
</evidence>
<protein>
    <recommendedName>
        <fullName evidence="6">DUF1735 domain-containing protein</fullName>
    </recommendedName>
</protein>
<name>A0A1N7RIA8_9BACT</name>
<dbReference type="InterPro" id="IPR013728">
    <property type="entry name" value="BT_3987-like_N"/>
</dbReference>
<dbReference type="STRING" id="477680.SAMN05421788_11635"/>
<evidence type="ECO:0000256" key="1">
    <source>
        <dbReference type="SAM" id="SignalP"/>
    </source>
</evidence>